<evidence type="ECO:0000313" key="3">
    <source>
        <dbReference type="EMBL" id="CUU66234.1"/>
    </source>
</evidence>
<dbReference type="PANTHER" id="PTHR34853:SF1">
    <property type="entry name" value="LIPASE 5"/>
    <property type="match status" value="1"/>
</dbReference>
<feature type="compositionally biased region" description="Polar residues" evidence="1">
    <location>
        <begin position="280"/>
        <end position="291"/>
    </location>
</feature>
<protein>
    <submittedName>
        <fullName evidence="3">Secretory lipase</fullName>
    </submittedName>
</protein>
<feature type="signal peptide" evidence="2">
    <location>
        <begin position="1"/>
        <end position="36"/>
    </location>
</feature>
<reference evidence="4" key="1">
    <citation type="submission" date="2015-11" db="EMBL/GenBank/DDBJ databases">
        <authorList>
            <person name="Dugat-Bony E."/>
        </authorList>
    </citation>
    <scope>NUCLEOTIDE SEQUENCE [LARGE SCALE GENOMIC DNA]</scope>
    <source>
        <strain evidence="4">Mu292</strain>
    </source>
</reference>
<dbReference type="Proteomes" id="UP000182498">
    <property type="component" value="Unassembled WGS sequence"/>
</dbReference>
<dbReference type="GO" id="GO:0004806">
    <property type="term" value="F:triacylglycerol lipase activity"/>
    <property type="evidence" value="ECO:0007669"/>
    <property type="project" value="InterPro"/>
</dbReference>
<dbReference type="Pfam" id="PF03583">
    <property type="entry name" value="LIP"/>
    <property type="match status" value="1"/>
</dbReference>
<feature type="chain" id="PRO_5007036562" evidence="2">
    <location>
        <begin position="37"/>
        <end position="297"/>
    </location>
</feature>
<dbReference type="OrthoDB" id="9798122at2"/>
<proteinExistence type="predicted"/>
<dbReference type="InterPro" id="IPR005152">
    <property type="entry name" value="Lipase_secreted"/>
</dbReference>
<sequence length="297" mass="31135">MTFSRRPRRAYRTAATVAASVLTVSLAAAVAAPASAAPADRSDLPLQTQIIGGFWDGVRPLLDVQNPADDKTFYEVPEELGDTGVADLAPGTVLRERTFNYHVATLEVPVKVTQVLYVTTDALGANETNVTSIVHPPTKSDGNVISYQSFYDSANPLDNPSRMIAGNLSLGGLIPAFETSFLVPAPALGHPVVVADTQGKDANFAAGPAYGTATLDSLRAATAAETSPITPTDQIGLFGYSGGAIASNWAAIRAEEYAPEIEQRIVGVAQGGVLVDPRRTSPTPATVSSGPVWSDWR</sequence>
<dbReference type="GO" id="GO:0016042">
    <property type="term" value="P:lipid catabolic process"/>
    <property type="evidence" value="ECO:0007669"/>
    <property type="project" value="InterPro"/>
</dbReference>
<dbReference type="SUPFAM" id="SSF53474">
    <property type="entry name" value="alpha/beta-Hydrolases"/>
    <property type="match status" value="1"/>
</dbReference>
<dbReference type="PANTHER" id="PTHR34853">
    <property type="match status" value="1"/>
</dbReference>
<keyword evidence="4" id="KW-1185">Reference proteome</keyword>
<dbReference type="Gene3D" id="3.40.50.1820">
    <property type="entry name" value="alpha/beta hydrolase"/>
    <property type="match status" value="1"/>
</dbReference>
<dbReference type="OMA" id="WAVMMSD"/>
<gene>
    <name evidence="3" type="ORF">CVAR292_01572</name>
</gene>
<accession>A0A0X2NL81</accession>
<dbReference type="InterPro" id="IPR029058">
    <property type="entry name" value="AB_hydrolase_fold"/>
</dbReference>
<dbReference type="EMBL" id="FAUH01000009">
    <property type="protein sequence ID" value="CUU66234.1"/>
    <property type="molecule type" value="Genomic_DNA"/>
</dbReference>
<name>A0A0X2NL81_9CORY</name>
<keyword evidence="2" id="KW-0732">Signal</keyword>
<evidence type="ECO:0000256" key="2">
    <source>
        <dbReference type="SAM" id="SignalP"/>
    </source>
</evidence>
<evidence type="ECO:0000256" key="1">
    <source>
        <dbReference type="SAM" id="MobiDB-lite"/>
    </source>
</evidence>
<feature type="region of interest" description="Disordered" evidence="1">
    <location>
        <begin position="277"/>
        <end position="297"/>
    </location>
</feature>
<evidence type="ECO:0000313" key="4">
    <source>
        <dbReference type="Proteomes" id="UP000182498"/>
    </source>
</evidence>
<organism evidence="3 4">
    <name type="scientific">Corynebacterium variabile</name>
    <dbReference type="NCBI Taxonomy" id="1727"/>
    <lineage>
        <taxon>Bacteria</taxon>
        <taxon>Bacillati</taxon>
        <taxon>Actinomycetota</taxon>
        <taxon>Actinomycetes</taxon>
        <taxon>Mycobacteriales</taxon>
        <taxon>Corynebacteriaceae</taxon>
        <taxon>Corynebacterium</taxon>
    </lineage>
</organism>
<dbReference type="AlphaFoldDB" id="A0A0X2NL81"/>
<dbReference type="RefSeq" id="WP_014008736.1">
    <property type="nucleotide sequence ID" value="NZ_FAUH01000009.1"/>
</dbReference>